<organism evidence="2 3">
    <name type="scientific">Symbiodinium natans</name>
    <dbReference type="NCBI Taxonomy" id="878477"/>
    <lineage>
        <taxon>Eukaryota</taxon>
        <taxon>Sar</taxon>
        <taxon>Alveolata</taxon>
        <taxon>Dinophyceae</taxon>
        <taxon>Suessiales</taxon>
        <taxon>Symbiodiniaceae</taxon>
        <taxon>Symbiodinium</taxon>
    </lineage>
</organism>
<keyword evidence="3" id="KW-1185">Reference proteome</keyword>
<feature type="compositionally biased region" description="Basic residues" evidence="1">
    <location>
        <begin position="54"/>
        <end position="66"/>
    </location>
</feature>
<dbReference type="AlphaFoldDB" id="A0A812QR22"/>
<evidence type="ECO:0000256" key="1">
    <source>
        <dbReference type="SAM" id="MobiDB-lite"/>
    </source>
</evidence>
<name>A0A812QR22_9DINO</name>
<reference evidence="2" key="1">
    <citation type="submission" date="2021-02" db="EMBL/GenBank/DDBJ databases">
        <authorList>
            <person name="Dougan E. K."/>
            <person name="Rhodes N."/>
            <person name="Thang M."/>
            <person name="Chan C."/>
        </authorList>
    </citation>
    <scope>NUCLEOTIDE SEQUENCE</scope>
</reference>
<evidence type="ECO:0000313" key="2">
    <source>
        <dbReference type="EMBL" id="CAE7399884.1"/>
    </source>
</evidence>
<gene>
    <name evidence="2" type="ORF">SNAT2548_LOCUS21771</name>
</gene>
<comment type="caution">
    <text evidence="2">The sequence shown here is derived from an EMBL/GenBank/DDBJ whole genome shotgun (WGS) entry which is preliminary data.</text>
</comment>
<proteinExistence type="predicted"/>
<accession>A0A812QR22</accession>
<protein>
    <submittedName>
        <fullName evidence="2">Uncharacterized protein</fullName>
    </submittedName>
</protein>
<dbReference type="EMBL" id="CAJNDS010002263">
    <property type="protein sequence ID" value="CAE7399884.1"/>
    <property type="molecule type" value="Genomic_DNA"/>
</dbReference>
<dbReference type="Proteomes" id="UP000604046">
    <property type="component" value="Unassembled WGS sequence"/>
</dbReference>
<feature type="region of interest" description="Disordered" evidence="1">
    <location>
        <begin position="45"/>
        <end position="73"/>
    </location>
</feature>
<evidence type="ECO:0000313" key="3">
    <source>
        <dbReference type="Proteomes" id="UP000604046"/>
    </source>
</evidence>
<sequence length="99" mass="10923">MLVCHLVMVARPVSPLVSDMNCIRDSENRGSTLSHAESPGYVSWAADHAEPAAKKRKKRKKRKKNIHPPEWKPALLAFHTSELGDAPGKLARGDACTPR</sequence>